<comment type="caution">
    <text evidence="1">The sequence shown here is derived from an EMBL/GenBank/DDBJ whole genome shotgun (WGS) entry which is preliminary data.</text>
</comment>
<organism evidence="1 2">
    <name type="scientific">Diversispora epigaea</name>
    <dbReference type="NCBI Taxonomy" id="1348612"/>
    <lineage>
        <taxon>Eukaryota</taxon>
        <taxon>Fungi</taxon>
        <taxon>Fungi incertae sedis</taxon>
        <taxon>Mucoromycota</taxon>
        <taxon>Glomeromycotina</taxon>
        <taxon>Glomeromycetes</taxon>
        <taxon>Diversisporales</taxon>
        <taxon>Diversisporaceae</taxon>
        <taxon>Diversispora</taxon>
    </lineage>
</organism>
<evidence type="ECO:0000313" key="1">
    <source>
        <dbReference type="EMBL" id="RHZ46867.1"/>
    </source>
</evidence>
<accession>A0A397G8F3</accession>
<dbReference type="AlphaFoldDB" id="A0A397G8F3"/>
<evidence type="ECO:0000313" key="2">
    <source>
        <dbReference type="Proteomes" id="UP000266861"/>
    </source>
</evidence>
<keyword evidence="2" id="KW-1185">Reference proteome</keyword>
<proteinExistence type="predicted"/>
<dbReference type="OrthoDB" id="2463785at2759"/>
<reference evidence="1 2" key="1">
    <citation type="submission" date="2018-08" db="EMBL/GenBank/DDBJ databases">
        <title>Genome and evolution of the arbuscular mycorrhizal fungus Diversispora epigaea (formerly Glomus versiforme) and its bacterial endosymbionts.</title>
        <authorList>
            <person name="Sun X."/>
            <person name="Fei Z."/>
            <person name="Harrison M."/>
        </authorList>
    </citation>
    <scope>NUCLEOTIDE SEQUENCE [LARGE SCALE GENOMIC DNA]</scope>
    <source>
        <strain evidence="1 2">IT104</strain>
    </source>
</reference>
<sequence length="141" mass="16406">MSYLSINEETEVSLTSKTVQNVPFDQGVQNDSDNVILVIENTSKSSKGKPIQNGSDNQDDKFLTPELKKVYKKLDRKMKERYRRYRTDEEKIILLETVMHERKKGKYEINSVFNAISVLNTIAITVTAKYIKDENFTKFFI</sequence>
<dbReference type="Proteomes" id="UP000266861">
    <property type="component" value="Unassembled WGS sequence"/>
</dbReference>
<protein>
    <submittedName>
        <fullName evidence="1">Uncharacterized protein</fullName>
    </submittedName>
</protein>
<dbReference type="EMBL" id="PQFF01000504">
    <property type="protein sequence ID" value="RHZ46867.1"/>
    <property type="molecule type" value="Genomic_DNA"/>
</dbReference>
<gene>
    <name evidence="1" type="ORF">Glove_606g20</name>
</gene>
<name>A0A397G8F3_9GLOM</name>